<reference evidence="7 8" key="1">
    <citation type="journal article" date="2010" name="Science">
        <title>Genomic analysis of organismal complexity in the multicellular green alga Volvox carteri.</title>
        <authorList>
            <person name="Prochnik S.E."/>
            <person name="Umen J."/>
            <person name="Nedelcu A.M."/>
            <person name="Hallmann A."/>
            <person name="Miller S.M."/>
            <person name="Nishii I."/>
            <person name="Ferris P."/>
            <person name="Kuo A."/>
            <person name="Mitros T."/>
            <person name="Fritz-Laylin L.K."/>
            <person name="Hellsten U."/>
            <person name="Chapman J."/>
            <person name="Simakov O."/>
            <person name="Rensing S.A."/>
            <person name="Terry A."/>
            <person name="Pangilinan J."/>
            <person name="Kapitonov V."/>
            <person name="Jurka J."/>
            <person name="Salamov A."/>
            <person name="Shapiro H."/>
            <person name="Schmutz J."/>
            <person name="Grimwood J."/>
            <person name="Lindquist E."/>
            <person name="Lucas S."/>
            <person name="Grigoriev I.V."/>
            <person name="Schmitt R."/>
            <person name="Kirk D."/>
            <person name="Rokhsar D.S."/>
        </authorList>
    </citation>
    <scope>NUCLEOTIDE SEQUENCE [LARGE SCALE GENOMIC DNA]</scope>
    <source>
        <strain evidence="8">f. Nagariensis / Eve</strain>
    </source>
</reference>
<feature type="region of interest" description="Disordered" evidence="5">
    <location>
        <begin position="3200"/>
        <end position="3264"/>
    </location>
</feature>
<proteinExistence type="predicted"/>
<keyword evidence="1" id="KW-0479">Metal-binding</keyword>
<name>D8U5H1_VOLCA</name>
<dbReference type="GO" id="GO:0030544">
    <property type="term" value="F:Hsp70 protein binding"/>
    <property type="evidence" value="ECO:0007669"/>
    <property type="project" value="TreeGrafter"/>
</dbReference>
<dbReference type="Pfam" id="PF13920">
    <property type="entry name" value="zf-C3HC4_3"/>
    <property type="match status" value="1"/>
</dbReference>
<dbReference type="NCBIfam" id="NF047352">
    <property type="entry name" value="P_loop_sacsin"/>
    <property type="match status" value="2"/>
</dbReference>
<dbReference type="EMBL" id="GL378360">
    <property type="protein sequence ID" value="EFJ44918.1"/>
    <property type="molecule type" value="Genomic_DNA"/>
</dbReference>
<organism evidence="8">
    <name type="scientific">Volvox carteri f. nagariensis</name>
    <dbReference type="NCBI Taxonomy" id="3068"/>
    <lineage>
        <taxon>Eukaryota</taxon>
        <taxon>Viridiplantae</taxon>
        <taxon>Chlorophyta</taxon>
        <taxon>core chlorophytes</taxon>
        <taxon>Chlorophyceae</taxon>
        <taxon>CS clade</taxon>
        <taxon>Chlamydomonadales</taxon>
        <taxon>Volvocaceae</taxon>
        <taxon>Volvox</taxon>
    </lineage>
</organism>
<feature type="region of interest" description="Disordered" evidence="5">
    <location>
        <begin position="2416"/>
        <end position="2477"/>
    </location>
</feature>
<feature type="region of interest" description="Disordered" evidence="5">
    <location>
        <begin position="1292"/>
        <end position="1316"/>
    </location>
</feature>
<evidence type="ECO:0000259" key="6">
    <source>
        <dbReference type="PROSITE" id="PS50089"/>
    </source>
</evidence>
<dbReference type="InParanoid" id="D8U5H1"/>
<dbReference type="Gene3D" id="3.30.40.10">
    <property type="entry name" value="Zinc/RING finger domain, C3HC4 (zinc finger)"/>
    <property type="match status" value="1"/>
</dbReference>
<dbReference type="GeneID" id="9617140"/>
<gene>
    <name evidence="7" type="ORF">VOLCADRAFT_118510</name>
</gene>
<feature type="region of interest" description="Disordered" evidence="5">
    <location>
        <begin position="5623"/>
        <end position="5678"/>
    </location>
</feature>
<dbReference type="InterPro" id="IPR001841">
    <property type="entry name" value="Znf_RING"/>
</dbReference>
<feature type="compositionally biased region" description="Low complexity" evidence="5">
    <location>
        <begin position="2815"/>
        <end position="2852"/>
    </location>
</feature>
<feature type="region of interest" description="Disordered" evidence="5">
    <location>
        <begin position="3893"/>
        <end position="3923"/>
    </location>
</feature>
<feature type="compositionally biased region" description="Low complexity" evidence="5">
    <location>
        <begin position="1306"/>
        <end position="1316"/>
    </location>
</feature>
<feature type="compositionally biased region" description="Gly residues" evidence="5">
    <location>
        <begin position="4470"/>
        <end position="4479"/>
    </location>
</feature>
<dbReference type="PANTHER" id="PTHR15600">
    <property type="entry name" value="SACSIN"/>
    <property type="match status" value="1"/>
</dbReference>
<dbReference type="InterPro" id="IPR036890">
    <property type="entry name" value="HATPase_C_sf"/>
</dbReference>
<dbReference type="RefSeq" id="XP_002953889.1">
    <property type="nucleotide sequence ID" value="XM_002953843.1"/>
</dbReference>
<feature type="compositionally biased region" description="Polar residues" evidence="5">
    <location>
        <begin position="3229"/>
        <end position="3245"/>
    </location>
</feature>
<feature type="region of interest" description="Disordered" evidence="5">
    <location>
        <begin position="2802"/>
        <end position="2852"/>
    </location>
</feature>
<feature type="region of interest" description="Disordered" evidence="5">
    <location>
        <begin position="1208"/>
        <end position="1236"/>
    </location>
</feature>
<evidence type="ECO:0000313" key="7">
    <source>
        <dbReference type="EMBL" id="EFJ44918.1"/>
    </source>
</evidence>
<feature type="compositionally biased region" description="Gly residues" evidence="5">
    <location>
        <begin position="1211"/>
        <end position="1223"/>
    </location>
</feature>
<feature type="region of interest" description="Disordered" evidence="5">
    <location>
        <begin position="4428"/>
        <end position="4479"/>
    </location>
</feature>
<dbReference type="PROSITE" id="PS00518">
    <property type="entry name" value="ZF_RING_1"/>
    <property type="match status" value="1"/>
</dbReference>
<dbReference type="InterPro" id="IPR017907">
    <property type="entry name" value="Znf_RING_CS"/>
</dbReference>
<sequence length="5796" mass="597150">MSVEAWQDFGQKVDLTARIREILLNYPEGTSILKELVQNADDARATCIKFCLDCRQHGTRSLLSPAMAPFQGPALLAFNDGVFSDRDLESISRIGDSKKKDEEGKTGRFGVGFNSCYHLTDVPSFVSGRHLVIFDPHCRHLPNISSTNPGKRIDFVQYGDVAAQYADQVAPYAGAFGCTLGAGGGGAVSGGGSGSLGPWSGTLFRFPLRSAELAEASTISKQIYTIESIRTLLEQLATESFQILLFLKHISRVEIHEWAPDAAAPHILFSCYVSNLSREVAWERGLFARVSRDRPSQQNVDQAASGGGGIRVPLPEVLASYRLELLREWHDGGGGIGAVVRRPERRSYIISQMRGGGEAAEMAEQLSKLFGAVVAWGAVAADVTTVAGAAGGGGDAAAAAAAGQLEDGRAFCFLPLPIRTGLPVHVNGYFELSSNRRDIWYGEDMTGSGARRAQWNIQLLLRVIAPAYVAALTAAAAVLGHGEAYDRLWPAADVAQPWQSLLEEFFRRVADMALCWSTIRGGCWVAPRSGVLRDQVVAASPPLAAALVEVAELPLLELPPGVGQLMLRHMWQHLGHYGLRHLRRRLWGRHQQELLLLQLLQLVRKLPKRVAAQLVGLRLLPLLDGTTATLCAAVPGGKQHPQTQQQSSPQHRGGHPAAPYPSCFLPTAEECTLLARAGGLLVDANELSPTGRSKLEALAAARVLNFAKLDSLAMAAVVLPQLLPPAWLPARAVGGAAAGGRVVDWEIDPAGQAAGVDREWLQLLWRWLATHGSLPCFVGLPLLPILGGRLAPFADAASSISVLPPAEVVQRAAAGAGGRVVSTADGGVGAAADRAAQLAELLTQLGLQIVDLETFPDLPVSELLRGGHVHRCDGPGILAALQRLSAATHHPQAGRTTQAPVPQPAGGGPPIDGVGEQPASDGNGRGRPVLSAGLAARVTALAAADKHLLRSILLTEDCLTALTASGPSRSATSAGKPALPQAEARGLLQLLAALPIYESAKGAGAAATAAAAAGSSGGSGLQAAEPVFMALHGSGGTCFLAPHGVDVRVLGSLHGSIFVVAASEAEGRLMVTYLGVRAITAAEAFRHHVLPGLVLLPGELRNATVLDMLRGLPQLSAQDRGFGAWLAQVPFVPNNKVWCIAARRPVWTESRATSHDVCCNALVTQGELHTPGELYDPRNPDLAALLDPEADFPAASLLLQAAGSASSAATNGGGSTGNGGEASGGAPAAAAASSTDEDGAGDASLVLYMLQQLGLRTAATLDTLLQAARFVERIADAAAAAAVAATTATAAAADAPERPSAPQAPPVAASTTSAAAEDSDMAVARGKALLAYLEAEAGRIMGPVGASPAPAMSASVGAAGTTGAAGAGSGGGSGLGTGGGARRFAAGLFSKARELFGQGTQEQPAVAEVHNFWQELARIRWCPVLQDPPAPGLPWPARHAVPRLAAPRTIRPPSDMWLCSSCMFLVDGECRSSALAAGLGWSGRLGGSVLAQQLLQLGEMHTQVTDPALSQVLAGVVPLLYRSLAELGLHEAPVARGLLYGSRCVWVGNGFAPAGKVAFKGSLDLSPWLYVMPAELAPFKDLLLSYGAADGFSAVQYCSVLQDMAEATGAVGSASVSAATAAAAASSSPALPPPPPPPQPLMEVQLGQVVAVAQALADLTLPAGAIIYLPDERGVLARAGDLAFNDAPWLAGQPSAASVRLVHPRISAHVAARLGTPSLRRLLLAASADCMALGTVGGAEAFGQSEALTTRLRHIIADYPEGPGVLMELLQNADDAGATSLELLLDDTTYPASSILSPAMAVWQGPALLVANDAVFSPADFANISRIGQDSKASRPTSIGRFGLGFNAVYHFTDLPCFVSGDYLVMFDPHAKYLPGVSAAQPGLKIAFARAQLLQQFPDAFTPFTHLGCNMQERFMGTLFRFPLRGPAAAAASDIKTTPCSPEDVAALLESFRRQLPAALLFLKNIRLVTAYYRSAPSPPAADSGGEACLQLLFRASREMVPPAGAAETASLAAGGDGGAEAAALQLSVSELSGAGEQNGLLQSAITRFIAGSASDPSDLASFYKRLANTSATGLPSEMGLMQLQMETNLTLPPGGIAAVASGGGGAASATSASSAAEASSKPGHRAVPGMVTERWLVCNALGGGGARDMALKSFRNHSTKMVPWVGVAARVPSAVGGAVGGEVLATAKGDAGGDDSGGGLDGRAFCFLPLPIRTGLPVHVNGYFELSSNRRDIWYGGDMAGAGAARSSWNVALMADALGPCYGRVLVAVARRVGPGQQLYRLLPSLETPQPWSHLVSALYQHQLGQLPIVWTRTRAGDGRWITPTAALFSDAACAAEPLLRNLLVALGMPLACDMPPEAEARLLRGVPSATAVEPQHVRRHLANMLRAAGGDSAAVGQQITAAAAAAADADIVGGGAPQHKAASATMGGGQLPQPLAEDAGGGGKAPIGASGSAGGQQAAQSQQQNQQQQQQQQLQKLQQELDGLPLLPLADGTLGRLQVTHQGAPASGKSARGRNSAPAPAHVYVLTHGSLELEMLAGLRNRCLAPGLPGPLVERLQRVVDLRLFNVQRLSPALLDSTLLSLLLPPSWQGAVEPQQPQQPQQQVPVQDPQSPPVLLPPPSPGPTAEWIRALWAWLANREDVLQLASWPVLPIQGGRLGTLQEKSLVLREGDWTEGVTSALLRLGCRLLDTALLEKAAGAGAGAAASPALQACVQQPSLSGVMAAIAAAKARGARPTSGPMAEPWSVRLSGLTAVERRQLRSYLLQSRWFTGSTPPLAQEGLDLLRSLPIFEVFPDPVPAASAAKAPPPPPAEPARAAAGSSASASAQQQQQQQQQQQPSQQQQQQAAAQLQHFTALDPKRHRLAPSDTDPRVLSSAFLRVDSPAEEALLERHLGVPRLSHPQLLQQHVGPRASELPRDALGTYVAGLLCRLAEVAGMWGSAANVEAQALRQALSEHPLIPTAAPSGDLRRPSELHDPRLPVLTSLLPPDSAFFPAASLTVPAAAGAVTAAGAPPSRLLDALGFLGMARAVDLRVLLTAARALQTDHAAWASASMASVTQAAAAAASASSSALSAVTDASLLSRARALLQQLELWAGQYGSSGGGAGASPGREEDPKRAWEQLSGLSWCPVLREAPEPGLPWPSMPTPLLAPPRLVRPPADAWLAALGWNAMPRVSVLAAQLIQLGRLHAYKPKRLTQTEAEPQLPPPPQAQTEAVADGGADAGGGANSDTESSGGSADAQLSSVPEPAKSSEGKPTTDGAADAAASTLNKALESAVHRLYDSLSAAIDGPEGDLVAMSFERPDPDSPCVWVGAGFVLPGVAVLRSEGDFRPYLWVVPEPLHQYGRLLSLMGVMDRFTAQHYASGLASLAAAAAGSPLDDDSLALALQLADCAADALAAYGRPTGHFFVPDAAAVMTPGPELFFNDAEWLDARHVQMAHGALPQTTAEALGVRSLRYAHEVEAQLTAALPCPSPGELRERLGLAAAQASEGRGVADPSGASAAGASAGEAAAATFLFELLEVADALGLRGVRLVLDVRQHPAQSLLQPALAAFQGPALCVVLPEVVLSTEEVAGLLCSRAQPPSIRGRVAAYSAGLQSAFLVSEILQVVSGDTTYMFDPSGIYLGSGTGSTAGSGGGGGGAGRGRGGALSPRAKQYKHASSDLLSTFADQFAVWSFADEYDIRSPINATLLRLPLRRASPPPLGSVAAGAAGAAAIARARGESVAAADTRGLRNGGLAAATLESVEAALRQFVVHAPRSLLFLHCLHGIMVSLLRPQPAASEATASTASAGAATGSTAAGTGAATGSRAVREVLLQARVVTLDTDRLRPDFAALGAAARQRSSGPAALKALAQAFGRSLGRGGNQDNPKHYLCPLELHVMAHNALLLPTEPAAVSESPPSASASTPPPPVKPRGGGSGALGLNSVEGAVQGATVYRERWLVSSCHDLDGVPLSPAAAAASGGGGRPELVAAAAVCIGRDDQRNLFITSGLYAPVYLPATPSGSGSGGSGGGAALGRMPFLVAGHFYLLRRNGKHVVPPFARAEGAAGGGSGATPNTDAGVPGPGGPVTPPLLPQLQHRCEHNRRVLDLAATAWQNLALFFCSQDQYNGPRERLYDIFPDMAAATAANAGGIADETALYCVRQMYAAAARLPLWRLRTGRFVHLPEGCFLQPTTEGLGTAAMGFMARQLPLFDVPWITKQHLESADVHGLRTVSPAVVRPLLKNLGRRQVAGAGSAKIAWPGLTVLEATELLLFCSADLVAEVTAASTAAPAADAASGASAPAGVGSARAGGRGQAAAPAAPPMGGGGSSPGQQQAGGVGGLLDGLTSQVRNVVGELVGPALYDQLRQQHGSVESLGSTLLLVAPPLPALPTPAVLLPPHCGPEFVHPDCVAKMVEHFKDPQYRSSLELRLYTLDNLARHLRTALPPGWDHPMASGAALQPSPSPAQQQQRQQNQHSDPRVGPTGLGRTWDGGSGGQQGDGPSGLWLWQLWALVNGLLEAAREWQAIGGGSGSEGRLEPLHNWPLLPVLGSRAGTAVLLPEPALPAPWNWLAPALHAIGCPLLDPRFRAAAGRHCAPHADGLPARGLAEAAAVAGSAATPLVEKMRLCNAACGGALPLRCGAEWDDATRAAVLGLLAEATPTNIDPADIIFLRRLPIYPTHGGVYTALEEGSPGPSTTSSSAADAAAAAAVETGAETTAAAAPPVVCSAELLHLVPGLDAALPASAPRRLLLPQPGASRLYTLLGVASLGAAGFLAAVALPHLERLPEEVRVMLLTHVQANWSRLRSDDALLAVLRDTPFVLVADGALKRPGELYDPDHPLFAAAFLGCPVFPRDQFATPAWLTVLRDAGMQHKVTAAAFMSAAEAVAARGAALHMTLPVEGLPEHGTSLEDPFLADGATEVPSPVAGARAKQGPALGGGREWWASLAKVAFVPASLGLPGSRKARQLLTRYSDAAAASDWPLVWSVLPTVAAERQVPAALGQGQLRIKSPPPLAAVVAHLRRVGADGGEEALGGWPASAGGVEDAFRTVLSYLDREGVTGQKAAQLRDVAFVPVARGTLLAPPRRLYVRLKEDFAPFAFEVPPSLASFTPLLKSLGAQDEPRAQDLVESLRALAAAVGPQPLSPNQRAAVIRLMSHVAALGGAGAANGPGGGAGGGGGTVGGSAADLTYLATARRERRLLVLSSDGRLVPAHSAVSVGEGGGVGAGAGRLLGRLDPGALTLAHPALSESVTRWLGCPRLADVAEERLDPGHPLEPVEEIQGLTLRDARALLASPAFVSACHALLRTHAPLVRGITTHGSLHEVAAVLRTAAPHLTFVRSLRTTAVLRSTGAALSPAAEASRVAFDFVEVAAVAPPPSAAAPSPPFGVISSLAPKSSPGFGAGSGLGRIFIAEPPQHLPVSWLLASVVSRVLGSPVVLPLQPLFTTPSSELQQLQPVLLPGGFDAGLETAAQAGTPGAPLLPSDAALLQLKPLRRYCAGEVVAYQRNAAAVPAAAAAAAAAARRAVATPDVPLAITSNMCYGRVAAHCAPTDSAAATGGAAGAGAASGGVHRVLVEVEPGVVQHLLSTQVFCFSEAALTLDCASRHGGHPYSQLVPTLYIPRSPSSDTASAATTTADPALAATATTSQPADHPTIADRSGGTSSGSGAPLPSSVLSRGGGGGPEAAAPRPSSGGGVMAPVSSQEMLAAVRDMMAAAGLPLDPAAGQLMGRVAALQEQLSEVQGQLAQAKREATSSASEAEAARGAWQCKICFSRDVDSAYTGCGHTICALCANAASTNRCPVCRKPSQSLLRLYRA</sequence>
<feature type="region of interest" description="Disordered" evidence="5">
    <location>
        <begin position="2592"/>
        <end position="2623"/>
    </location>
</feature>
<feature type="compositionally biased region" description="Low complexity" evidence="5">
    <location>
        <begin position="3893"/>
        <end position="3905"/>
    </location>
</feature>
<keyword evidence="3" id="KW-0862">Zinc</keyword>
<feature type="compositionally biased region" description="Low complexity" evidence="5">
    <location>
        <begin position="1224"/>
        <end position="1234"/>
    </location>
</feature>
<dbReference type="PANTHER" id="PTHR15600:SF42">
    <property type="entry name" value="SACSIN"/>
    <property type="match status" value="1"/>
</dbReference>
<dbReference type="SMART" id="SM00184">
    <property type="entry name" value="RING"/>
    <property type="match status" value="1"/>
</dbReference>
<dbReference type="Pfam" id="PF25794">
    <property type="entry name" value="SACS"/>
    <property type="match status" value="2"/>
</dbReference>
<evidence type="ECO:0000256" key="1">
    <source>
        <dbReference type="ARBA" id="ARBA00022723"/>
    </source>
</evidence>
<dbReference type="SUPFAM" id="SSF57850">
    <property type="entry name" value="RING/U-box"/>
    <property type="match status" value="1"/>
</dbReference>
<dbReference type="Proteomes" id="UP000001058">
    <property type="component" value="Unassembled WGS sequence"/>
</dbReference>
<feature type="compositionally biased region" description="Low complexity" evidence="5">
    <location>
        <begin position="2448"/>
        <end position="2477"/>
    </location>
</feature>
<dbReference type="OrthoDB" id="1262810at2759"/>
<evidence type="ECO:0000313" key="8">
    <source>
        <dbReference type="Proteomes" id="UP000001058"/>
    </source>
</evidence>
<feature type="compositionally biased region" description="Gly residues" evidence="5">
    <location>
        <begin position="4304"/>
        <end position="4321"/>
    </location>
</feature>
<dbReference type="InterPro" id="IPR058210">
    <property type="entry name" value="SACS/Nov_dom"/>
</dbReference>
<protein>
    <recommendedName>
        <fullName evidence="6">RING-type domain-containing protein</fullName>
    </recommendedName>
</protein>
<evidence type="ECO:0000256" key="4">
    <source>
        <dbReference type="PROSITE-ProRule" id="PRU00175"/>
    </source>
</evidence>
<evidence type="ECO:0000256" key="3">
    <source>
        <dbReference type="ARBA" id="ARBA00022833"/>
    </source>
</evidence>
<evidence type="ECO:0000256" key="5">
    <source>
        <dbReference type="SAM" id="MobiDB-lite"/>
    </source>
</evidence>
<feature type="domain" description="RING-type" evidence="6">
    <location>
        <begin position="5748"/>
        <end position="5784"/>
    </location>
</feature>
<feature type="compositionally biased region" description="Low complexity" evidence="5">
    <location>
        <begin position="2596"/>
        <end position="2611"/>
    </location>
</feature>
<dbReference type="STRING" id="3068.D8U5H1"/>
<feature type="region of interest" description="Disordered" evidence="5">
    <location>
        <begin position="634"/>
        <end position="659"/>
    </location>
</feature>
<feature type="compositionally biased region" description="Pro residues" evidence="5">
    <location>
        <begin position="2612"/>
        <end position="2623"/>
    </location>
</feature>
<feature type="compositionally biased region" description="Low complexity" evidence="5">
    <location>
        <begin position="4434"/>
        <end position="4456"/>
    </location>
</feature>
<dbReference type="InterPro" id="IPR013083">
    <property type="entry name" value="Znf_RING/FYVE/PHD"/>
</dbReference>
<accession>D8U5H1</accession>
<evidence type="ECO:0000256" key="2">
    <source>
        <dbReference type="ARBA" id="ARBA00022771"/>
    </source>
</evidence>
<feature type="region of interest" description="Disordered" evidence="5">
    <location>
        <begin position="4272"/>
        <end position="4321"/>
    </location>
</feature>
<dbReference type="FunCoup" id="D8U5H1">
    <property type="interactions" value="408"/>
</dbReference>
<feature type="compositionally biased region" description="Low complexity" evidence="5">
    <location>
        <begin position="3212"/>
        <end position="3221"/>
    </location>
</feature>
<dbReference type="PROSITE" id="PS50089">
    <property type="entry name" value="ZF_RING_2"/>
    <property type="match status" value="1"/>
</dbReference>
<feature type="compositionally biased region" description="Low complexity" evidence="5">
    <location>
        <begin position="639"/>
        <end position="651"/>
    </location>
</feature>
<feature type="compositionally biased region" description="Low complexity" evidence="5">
    <location>
        <begin position="4272"/>
        <end position="4288"/>
    </location>
</feature>
<dbReference type="SUPFAM" id="SSF55874">
    <property type="entry name" value="ATPase domain of HSP90 chaperone/DNA topoisomerase II/histidine kinase"/>
    <property type="match status" value="2"/>
</dbReference>
<dbReference type="InterPro" id="IPR052972">
    <property type="entry name" value="Sacsin_chaperone_reg"/>
</dbReference>
<dbReference type="eggNOG" id="ENOG502QQPY">
    <property type="taxonomic scope" value="Eukaryota"/>
</dbReference>
<dbReference type="KEGG" id="vcn:VOLCADRAFT_118510"/>
<keyword evidence="8" id="KW-1185">Reference proteome</keyword>
<feature type="region of interest" description="Disordered" evidence="5">
    <location>
        <begin position="887"/>
        <end position="928"/>
    </location>
</feature>
<dbReference type="GO" id="GO:0008270">
    <property type="term" value="F:zinc ion binding"/>
    <property type="evidence" value="ECO:0007669"/>
    <property type="project" value="UniProtKB-KW"/>
</dbReference>
<keyword evidence="2 4" id="KW-0863">Zinc-finger</keyword>